<dbReference type="RefSeq" id="WP_201372482.1">
    <property type="nucleotide sequence ID" value="NZ_BNJG01000002.1"/>
</dbReference>
<reference evidence="1 2" key="1">
    <citation type="journal article" date="2021" name="Int. J. Syst. Evol. Microbiol.">
        <title>Reticulibacter mediterranei gen. nov., sp. nov., within the new family Reticulibacteraceae fam. nov., and Ktedonospora formicarum gen. nov., sp. nov., Ktedonobacter robiniae sp. nov., Dictyobacter formicarum sp. nov. and Dictyobacter arantiisoli sp. nov., belonging to the class Ktedonobacteria.</title>
        <authorList>
            <person name="Yabe S."/>
            <person name="Zheng Y."/>
            <person name="Wang C.M."/>
            <person name="Sakai Y."/>
            <person name="Abe K."/>
            <person name="Yokota A."/>
            <person name="Donadio S."/>
            <person name="Cavaletti L."/>
            <person name="Monciardini P."/>
        </authorList>
    </citation>
    <scope>NUCLEOTIDE SEQUENCE [LARGE SCALE GENOMIC DNA]</scope>
    <source>
        <strain evidence="1 2">SOSP1-30</strain>
    </source>
</reference>
<dbReference type="EMBL" id="BNJG01000002">
    <property type="protein sequence ID" value="GHO55849.1"/>
    <property type="molecule type" value="Genomic_DNA"/>
</dbReference>
<sequence>MEPIRELEGAELETENLTIVQIMPALPGWGAVWGTIEEPEQGEPGYFTEPVVCWALVEASDGHRFVAAMAPDLETSKLKLMLDSGNFLGYSTPTYALDWMKLASTKRTENQTSHP</sequence>
<evidence type="ECO:0000313" key="1">
    <source>
        <dbReference type="EMBL" id="GHO55849.1"/>
    </source>
</evidence>
<dbReference type="Proteomes" id="UP000654345">
    <property type="component" value="Unassembled WGS sequence"/>
</dbReference>
<gene>
    <name evidence="1" type="ORF">KSB_43240</name>
</gene>
<evidence type="ECO:0000313" key="2">
    <source>
        <dbReference type="Proteomes" id="UP000654345"/>
    </source>
</evidence>
<proteinExistence type="predicted"/>
<name>A0ABQ3USR0_9CHLR</name>
<protein>
    <submittedName>
        <fullName evidence="1">Uncharacterized protein</fullName>
    </submittedName>
</protein>
<comment type="caution">
    <text evidence="1">The sequence shown here is derived from an EMBL/GenBank/DDBJ whole genome shotgun (WGS) entry which is preliminary data.</text>
</comment>
<keyword evidence="2" id="KW-1185">Reference proteome</keyword>
<accession>A0ABQ3USR0</accession>
<organism evidence="1 2">
    <name type="scientific">Ktedonobacter robiniae</name>
    <dbReference type="NCBI Taxonomy" id="2778365"/>
    <lineage>
        <taxon>Bacteria</taxon>
        <taxon>Bacillati</taxon>
        <taxon>Chloroflexota</taxon>
        <taxon>Ktedonobacteria</taxon>
        <taxon>Ktedonobacterales</taxon>
        <taxon>Ktedonobacteraceae</taxon>
        <taxon>Ktedonobacter</taxon>
    </lineage>
</organism>